<feature type="transmembrane region" description="Helical" evidence="1">
    <location>
        <begin position="46"/>
        <end position="64"/>
    </location>
</feature>
<proteinExistence type="predicted"/>
<keyword evidence="1" id="KW-0472">Membrane</keyword>
<keyword evidence="1" id="KW-1133">Transmembrane helix</keyword>
<evidence type="ECO:0000313" key="2">
    <source>
        <dbReference type="EMBL" id="CAG6718037.1"/>
    </source>
</evidence>
<protein>
    <submittedName>
        <fullName evidence="2">Uncharacterized protein</fullName>
    </submittedName>
</protein>
<organism evidence="2">
    <name type="scientific">Cacopsylla melanoneura</name>
    <dbReference type="NCBI Taxonomy" id="428564"/>
    <lineage>
        <taxon>Eukaryota</taxon>
        <taxon>Metazoa</taxon>
        <taxon>Ecdysozoa</taxon>
        <taxon>Arthropoda</taxon>
        <taxon>Hexapoda</taxon>
        <taxon>Insecta</taxon>
        <taxon>Pterygota</taxon>
        <taxon>Neoptera</taxon>
        <taxon>Paraneoptera</taxon>
        <taxon>Hemiptera</taxon>
        <taxon>Sternorrhyncha</taxon>
        <taxon>Psylloidea</taxon>
        <taxon>Psyllidae</taxon>
        <taxon>Psyllinae</taxon>
        <taxon>Cacopsylla</taxon>
    </lineage>
</organism>
<sequence>MIILIENQNPSREKNSSTKVCVETAESLVPERRPEHVFRPRARAQFLFLVEVVLFVCVFASYLSTLNIISTRFRKYIFYFLLTKIHFLFPLIPFLFSILKYQIFHPKPIFFFF</sequence>
<keyword evidence="1" id="KW-0812">Transmembrane</keyword>
<evidence type="ECO:0000256" key="1">
    <source>
        <dbReference type="SAM" id="Phobius"/>
    </source>
</evidence>
<name>A0A8D8Y296_9HEMI</name>
<dbReference type="EMBL" id="HBUF01356809">
    <property type="protein sequence ID" value="CAG6718037.1"/>
    <property type="molecule type" value="Transcribed_RNA"/>
</dbReference>
<dbReference type="AlphaFoldDB" id="A0A8D8Y296"/>
<reference evidence="2" key="1">
    <citation type="submission" date="2021-05" db="EMBL/GenBank/DDBJ databases">
        <authorList>
            <person name="Alioto T."/>
            <person name="Alioto T."/>
            <person name="Gomez Garrido J."/>
        </authorList>
    </citation>
    <scope>NUCLEOTIDE SEQUENCE</scope>
</reference>
<accession>A0A8D8Y296</accession>
<feature type="transmembrane region" description="Helical" evidence="1">
    <location>
        <begin position="76"/>
        <end position="99"/>
    </location>
</feature>